<evidence type="ECO:0000313" key="4">
    <source>
        <dbReference type="Proteomes" id="UP001451303"/>
    </source>
</evidence>
<feature type="compositionally biased region" description="Low complexity" evidence="2">
    <location>
        <begin position="479"/>
        <end position="499"/>
    </location>
</feature>
<organism evidence="3 4">
    <name type="scientific">Neurospora intermedia</name>
    <dbReference type="NCBI Taxonomy" id="5142"/>
    <lineage>
        <taxon>Eukaryota</taxon>
        <taxon>Fungi</taxon>
        <taxon>Dikarya</taxon>
        <taxon>Ascomycota</taxon>
        <taxon>Pezizomycotina</taxon>
        <taxon>Sordariomycetes</taxon>
        <taxon>Sordariomycetidae</taxon>
        <taxon>Sordariales</taxon>
        <taxon>Sordariaceae</taxon>
        <taxon>Neurospora</taxon>
    </lineage>
</organism>
<proteinExistence type="predicted"/>
<keyword evidence="1" id="KW-0175">Coiled coil</keyword>
<feature type="coiled-coil region" evidence="1">
    <location>
        <begin position="404"/>
        <end position="431"/>
    </location>
</feature>
<evidence type="ECO:0000256" key="2">
    <source>
        <dbReference type="SAM" id="MobiDB-lite"/>
    </source>
</evidence>
<reference evidence="3 4" key="1">
    <citation type="submission" date="2023-09" db="EMBL/GenBank/DDBJ databases">
        <title>Multi-omics analysis of a traditional fermented food reveals byproduct-associated fungal strains for waste-to-food upcycling.</title>
        <authorList>
            <consortium name="Lawrence Berkeley National Laboratory"/>
            <person name="Rekdal V.M."/>
            <person name="Villalobos-Escobedo J.M."/>
            <person name="Rodriguez-Valeron N."/>
            <person name="Garcia M.O."/>
            <person name="Vasquez D.P."/>
            <person name="Damayanti I."/>
            <person name="Sorensen P.M."/>
            <person name="Baidoo E.E."/>
            <person name="De Carvalho A.C."/>
            <person name="Riley R."/>
            <person name="Lipzen A."/>
            <person name="He G."/>
            <person name="Yan M."/>
            <person name="Haridas S."/>
            <person name="Daum C."/>
            <person name="Yoshinaga Y."/>
            <person name="Ng V."/>
            <person name="Grigoriev I.V."/>
            <person name="Munk R."/>
            <person name="Nuraida L."/>
            <person name="Wijaya C.H."/>
            <person name="Morales P.-C."/>
            <person name="Keasling J.D."/>
        </authorList>
    </citation>
    <scope>NUCLEOTIDE SEQUENCE [LARGE SCALE GENOMIC DNA]</scope>
    <source>
        <strain evidence="3 4">FGSC 2613</strain>
    </source>
</reference>
<gene>
    <name evidence="3" type="ORF">QR685DRAFT_551882</name>
</gene>
<sequence length="557" mass="63690">MSSNPTILPRYRGAVSNDEDMDGSIQQPATQYSNQIVLVAEDPMGHSSQSNSNAYDVFPQSGGNQFRATPDRQPELCGRYDAPHYRFYEDWNTQLVFDLHEKNSNNAWKYSFQKMSYTLRSWLYHFTEETLQQPPPQPPVELRPPPEAIRKFTSVLVSQHYPVETNCNVAKSTNRYETVEAEWYMELRHFFVDLPTQLTELEECLTGTASAFSTNDNEENKADTRALANWTSHQLPDAFAGRHPVYAYPRARYPNLRYARRIVFSQHLDIQDNHNQSDDNSRWLTGRWLVVAYLFAPTRKAVKKMDVKSLLLSGCTPAGHGTYRNTNTMSRLNAYNPIRDVHMTSMRPGSREWWLLPRENIFFQLQRCDDEMLATAFISQDPNDYDRPYVHRRNDHDSSTPDYRRHMERRLEDMERRLHDMERRLHDIKWARPLPFARAHGHGVGGGILSGLNGRCRLVDRMWPALMTGQDMKTAWGASGTTSSNSSTCCTPSSTSSTSFEEDNTTSDNDDDGDEDDDGEGSFGFTLRMVIGLVATAGALCELANSSRDELSSSSPR</sequence>
<dbReference type="EMBL" id="JAVLET010000002">
    <property type="protein sequence ID" value="KAL0474128.1"/>
    <property type="molecule type" value="Genomic_DNA"/>
</dbReference>
<feature type="compositionally biased region" description="Acidic residues" evidence="2">
    <location>
        <begin position="500"/>
        <end position="520"/>
    </location>
</feature>
<name>A0ABR3DN80_NEUIN</name>
<evidence type="ECO:0000313" key="3">
    <source>
        <dbReference type="EMBL" id="KAL0474128.1"/>
    </source>
</evidence>
<comment type="caution">
    <text evidence="3">The sequence shown here is derived from an EMBL/GenBank/DDBJ whole genome shotgun (WGS) entry which is preliminary data.</text>
</comment>
<feature type="region of interest" description="Disordered" evidence="2">
    <location>
        <begin position="476"/>
        <end position="521"/>
    </location>
</feature>
<accession>A0ABR3DN80</accession>
<keyword evidence="4" id="KW-1185">Reference proteome</keyword>
<protein>
    <submittedName>
        <fullName evidence="3">Uncharacterized protein</fullName>
    </submittedName>
</protein>
<dbReference type="Proteomes" id="UP001451303">
    <property type="component" value="Unassembled WGS sequence"/>
</dbReference>
<evidence type="ECO:0000256" key="1">
    <source>
        <dbReference type="SAM" id="Coils"/>
    </source>
</evidence>
<feature type="region of interest" description="Disordered" evidence="2">
    <location>
        <begin position="1"/>
        <end position="24"/>
    </location>
</feature>